<dbReference type="InterPro" id="IPR036291">
    <property type="entry name" value="NAD(P)-bd_dom_sf"/>
</dbReference>
<reference evidence="2" key="2">
    <citation type="submission" date="2023-01" db="EMBL/GenBank/DDBJ databases">
        <title>Draft genome sequence of Maritalea porphyrae strain NBRC 107169.</title>
        <authorList>
            <person name="Sun Q."/>
            <person name="Mori K."/>
        </authorList>
    </citation>
    <scope>NUCLEOTIDE SEQUENCE</scope>
    <source>
        <strain evidence="2">NBRC 107169</strain>
    </source>
</reference>
<accession>A0ABQ5USD3</accession>
<dbReference type="PANTHER" id="PTHR42795">
    <property type="entry name" value="ALANINE DEHYDROGENASE"/>
    <property type="match status" value="1"/>
</dbReference>
<dbReference type="Proteomes" id="UP001161405">
    <property type="component" value="Unassembled WGS sequence"/>
</dbReference>
<dbReference type="SUPFAM" id="SSF52283">
    <property type="entry name" value="Formate/glycerate dehydrogenase catalytic domain-like"/>
    <property type="match status" value="1"/>
</dbReference>
<dbReference type="PANTHER" id="PTHR42795:SF1">
    <property type="entry name" value="ALANINE DEHYDROGENASE"/>
    <property type="match status" value="1"/>
</dbReference>
<dbReference type="Gene3D" id="3.40.50.720">
    <property type="entry name" value="NAD(P)-binding Rossmann-like Domain"/>
    <property type="match status" value="2"/>
</dbReference>
<organism evidence="2 3">
    <name type="scientific">Maritalea porphyrae</name>
    <dbReference type="NCBI Taxonomy" id="880732"/>
    <lineage>
        <taxon>Bacteria</taxon>
        <taxon>Pseudomonadati</taxon>
        <taxon>Pseudomonadota</taxon>
        <taxon>Alphaproteobacteria</taxon>
        <taxon>Hyphomicrobiales</taxon>
        <taxon>Devosiaceae</taxon>
        <taxon>Maritalea</taxon>
    </lineage>
</organism>
<dbReference type="RefSeq" id="WP_284364922.1">
    <property type="nucleotide sequence ID" value="NZ_BSNI01000002.1"/>
</dbReference>
<dbReference type="EMBL" id="BSNI01000002">
    <property type="protein sequence ID" value="GLQ18191.1"/>
    <property type="molecule type" value="Genomic_DNA"/>
</dbReference>
<dbReference type="SUPFAM" id="SSF51735">
    <property type="entry name" value="NAD(P)-binding Rossmann-fold domains"/>
    <property type="match status" value="1"/>
</dbReference>
<feature type="domain" description="Alanine dehydrogenase/pyridine nucleotide transhydrogenase N-terminal" evidence="1">
    <location>
        <begin position="11"/>
        <end position="154"/>
    </location>
</feature>
<sequence>MSGHSRFRTIAIVREIESPENPGGLEKRVAVVPSDIPTLLNTGAEVFVEEGAGLGVGFSDQEYVDAGATLQSAGNIYKDKDLIIKFKGPSLASIAAMRPGCTLLCMAHFGSFPDRARILEEHKINVIAMEEIVEAPKVETDQSIIARTAMATALQPFLHNNTIGGLNVRVVQWSQRTLAAIRRAGNRDPRSLKVIQKDTSVEHLDESGPSSLYFYDGEDGIGAEMLAHLQNSGAHLFDLSAYEQTSGAMAVESWRESHPPLPFGLRRIQCLHQTGQAGARYGLELLKQNKPDLDKKNAKAVILGYGNVAQGAMRELSDQGVREIIVLGQTHTKSGRIEYWLNNVDLIVNGADQPVHLRGRNYLVTNEHLQTHIPDGSVVIDLVGGSPTNRSPIEPVLSCTFLTEPHFVQSGVTISALWGWPMLGMMRETAITYSGQIVDVIAKKEMLIDGLDALAPGVRRALVCGPHSA</sequence>
<comment type="caution">
    <text evidence="2">The sequence shown here is derived from an EMBL/GenBank/DDBJ whole genome shotgun (WGS) entry which is preliminary data.</text>
</comment>
<evidence type="ECO:0000313" key="3">
    <source>
        <dbReference type="Proteomes" id="UP001161405"/>
    </source>
</evidence>
<proteinExistence type="predicted"/>
<reference evidence="2" key="1">
    <citation type="journal article" date="2014" name="Int. J. Syst. Evol. Microbiol.">
        <title>Complete genome of a new Firmicutes species belonging to the dominant human colonic microbiota ('Ruminococcus bicirculans') reveals two chromosomes and a selective capacity to utilize plant glucans.</title>
        <authorList>
            <consortium name="NISC Comparative Sequencing Program"/>
            <person name="Wegmann U."/>
            <person name="Louis P."/>
            <person name="Goesmann A."/>
            <person name="Henrissat B."/>
            <person name="Duncan S.H."/>
            <person name="Flint H.J."/>
        </authorList>
    </citation>
    <scope>NUCLEOTIDE SEQUENCE</scope>
    <source>
        <strain evidence="2">NBRC 107169</strain>
    </source>
</reference>
<name>A0ABQ5USD3_9HYPH</name>
<dbReference type="SMART" id="SM01003">
    <property type="entry name" value="AlaDh_PNT_N"/>
    <property type="match status" value="1"/>
</dbReference>
<dbReference type="Pfam" id="PF05222">
    <property type="entry name" value="AlaDh_PNT_N"/>
    <property type="match status" value="1"/>
</dbReference>
<dbReference type="InterPro" id="IPR007886">
    <property type="entry name" value="AlaDH/PNT_N"/>
</dbReference>
<protein>
    <recommendedName>
        <fullName evidence="1">Alanine dehydrogenase/pyridine nucleotide transhydrogenase N-terminal domain-containing protein</fullName>
    </recommendedName>
</protein>
<gene>
    <name evidence="2" type="ORF">GCM10007879_24400</name>
</gene>
<keyword evidence="3" id="KW-1185">Reference proteome</keyword>
<evidence type="ECO:0000313" key="2">
    <source>
        <dbReference type="EMBL" id="GLQ18191.1"/>
    </source>
</evidence>
<evidence type="ECO:0000259" key="1">
    <source>
        <dbReference type="SMART" id="SM01003"/>
    </source>
</evidence>